<evidence type="ECO:0000256" key="6">
    <source>
        <dbReference type="SAM" id="SignalP"/>
    </source>
</evidence>
<reference evidence="10 11" key="1">
    <citation type="submission" date="2016-12" db="EMBL/GenBank/DDBJ databases">
        <title>Trade-off between light-utilization and light-protection in marine flavobacteria.</title>
        <authorList>
            <person name="Kumagai Y."/>
            <person name="Yoshizawa S."/>
            <person name="Kogure K."/>
            <person name="Iwasaki W."/>
        </authorList>
    </citation>
    <scope>NUCLEOTIDE SEQUENCE [LARGE SCALE GENOMIC DNA]</scope>
    <source>
        <strain evidence="10 11">KCTC 22729</strain>
    </source>
</reference>
<dbReference type="InterPro" id="IPR004358">
    <property type="entry name" value="Sig_transdc_His_kin-like_C"/>
</dbReference>
<keyword evidence="3 4" id="KW-0597">Phosphoprotein</keyword>
<dbReference type="InterPro" id="IPR003661">
    <property type="entry name" value="HisK_dim/P_dom"/>
</dbReference>
<evidence type="ECO:0000256" key="4">
    <source>
        <dbReference type="PROSITE-ProRule" id="PRU00169"/>
    </source>
</evidence>
<dbReference type="OrthoDB" id="358279at2"/>
<dbReference type="FunFam" id="2.60.40.10:FF:000791">
    <property type="entry name" value="Two-component system sensor histidine kinase/response regulator"/>
    <property type="match status" value="1"/>
</dbReference>
<proteinExistence type="predicted"/>
<dbReference type="InterPro" id="IPR036097">
    <property type="entry name" value="HisK_dim/P_sf"/>
</dbReference>
<evidence type="ECO:0000256" key="5">
    <source>
        <dbReference type="SAM" id="Phobius"/>
    </source>
</evidence>
<feature type="signal peptide" evidence="6">
    <location>
        <begin position="1"/>
        <end position="20"/>
    </location>
</feature>
<dbReference type="SMART" id="SM00448">
    <property type="entry name" value="REC"/>
    <property type="match status" value="1"/>
</dbReference>
<keyword evidence="6" id="KW-0732">Signal</keyword>
<dbReference type="SMART" id="SM00342">
    <property type="entry name" value="HTH_ARAC"/>
    <property type="match status" value="1"/>
</dbReference>
<evidence type="ECO:0000313" key="10">
    <source>
        <dbReference type="EMBL" id="PQJ75675.1"/>
    </source>
</evidence>
<feature type="domain" description="Response regulatory" evidence="9">
    <location>
        <begin position="1071"/>
        <end position="1186"/>
    </location>
</feature>
<dbReference type="Pfam" id="PF07495">
    <property type="entry name" value="Y_Y_Y"/>
    <property type="match status" value="1"/>
</dbReference>
<dbReference type="Gene3D" id="3.40.50.2300">
    <property type="match status" value="1"/>
</dbReference>
<dbReference type="GO" id="GO:0003700">
    <property type="term" value="F:DNA-binding transcription factor activity"/>
    <property type="evidence" value="ECO:0007669"/>
    <property type="project" value="InterPro"/>
</dbReference>
<dbReference type="SMART" id="SM00387">
    <property type="entry name" value="HATPase_c"/>
    <property type="match status" value="1"/>
</dbReference>
<dbReference type="CDD" id="cd17574">
    <property type="entry name" value="REC_OmpR"/>
    <property type="match status" value="1"/>
</dbReference>
<dbReference type="InterPro" id="IPR036890">
    <property type="entry name" value="HATPase_C_sf"/>
</dbReference>
<dbReference type="InterPro" id="IPR011110">
    <property type="entry name" value="Reg_prop"/>
</dbReference>
<evidence type="ECO:0000313" key="11">
    <source>
        <dbReference type="Proteomes" id="UP000237608"/>
    </source>
</evidence>
<dbReference type="PROSITE" id="PS50110">
    <property type="entry name" value="RESPONSE_REGULATORY"/>
    <property type="match status" value="1"/>
</dbReference>
<name>A0A2S7WDH0_9FLAO</name>
<dbReference type="SMART" id="SM00388">
    <property type="entry name" value="HisKA"/>
    <property type="match status" value="1"/>
</dbReference>
<keyword evidence="11" id="KW-1185">Reference proteome</keyword>
<dbReference type="EMBL" id="MSCL01000001">
    <property type="protein sequence ID" value="PQJ75675.1"/>
    <property type="molecule type" value="Genomic_DNA"/>
</dbReference>
<evidence type="ECO:0000259" key="7">
    <source>
        <dbReference type="PROSITE" id="PS01124"/>
    </source>
</evidence>
<feature type="domain" description="HTH araC/xylS-type" evidence="7">
    <location>
        <begin position="1217"/>
        <end position="1316"/>
    </location>
</feature>
<comment type="caution">
    <text evidence="10">The sequence shown here is derived from an EMBL/GenBank/DDBJ whole genome shotgun (WGS) entry which is preliminary data.</text>
</comment>
<keyword evidence="5" id="KW-0472">Membrane</keyword>
<dbReference type="InterPro" id="IPR011006">
    <property type="entry name" value="CheY-like_superfamily"/>
</dbReference>
<dbReference type="Gene3D" id="1.10.10.60">
    <property type="entry name" value="Homeodomain-like"/>
    <property type="match status" value="2"/>
</dbReference>
<dbReference type="PANTHER" id="PTHR43547:SF2">
    <property type="entry name" value="HYBRID SIGNAL TRANSDUCTION HISTIDINE KINASE C"/>
    <property type="match status" value="1"/>
</dbReference>
<keyword evidence="5" id="KW-0812">Transmembrane</keyword>
<dbReference type="GO" id="GO:0043565">
    <property type="term" value="F:sequence-specific DNA binding"/>
    <property type="evidence" value="ECO:0007669"/>
    <property type="project" value="InterPro"/>
</dbReference>
<dbReference type="SUPFAM" id="SSF55874">
    <property type="entry name" value="ATPase domain of HSP90 chaperone/DNA topoisomerase II/histidine kinase"/>
    <property type="match status" value="1"/>
</dbReference>
<gene>
    <name evidence="10" type="ORF">BTO13_10755</name>
</gene>
<dbReference type="FunFam" id="1.10.287.130:FF:000045">
    <property type="entry name" value="Two-component system sensor histidine kinase/response regulator"/>
    <property type="match status" value="1"/>
</dbReference>
<dbReference type="Gene3D" id="1.10.287.130">
    <property type="match status" value="1"/>
</dbReference>
<evidence type="ECO:0000259" key="9">
    <source>
        <dbReference type="PROSITE" id="PS50110"/>
    </source>
</evidence>
<dbReference type="PROSITE" id="PS01124">
    <property type="entry name" value="HTH_ARAC_FAMILY_2"/>
    <property type="match status" value="1"/>
</dbReference>
<dbReference type="CDD" id="cd00082">
    <property type="entry name" value="HisKA"/>
    <property type="match status" value="1"/>
</dbReference>
<evidence type="ECO:0000256" key="2">
    <source>
        <dbReference type="ARBA" id="ARBA00012438"/>
    </source>
</evidence>
<dbReference type="GO" id="GO:0000155">
    <property type="term" value="F:phosphorelay sensor kinase activity"/>
    <property type="evidence" value="ECO:0007669"/>
    <property type="project" value="InterPro"/>
</dbReference>
<organism evidence="10 11">
    <name type="scientific">Polaribacter gangjinensis</name>
    <dbReference type="NCBI Taxonomy" id="574710"/>
    <lineage>
        <taxon>Bacteria</taxon>
        <taxon>Pseudomonadati</taxon>
        <taxon>Bacteroidota</taxon>
        <taxon>Flavobacteriia</taxon>
        <taxon>Flavobacteriales</taxon>
        <taxon>Flavobacteriaceae</taxon>
    </lineage>
</organism>
<dbReference type="Gene3D" id="2.130.10.10">
    <property type="entry name" value="YVTN repeat-like/Quinoprotein amine dehydrogenase"/>
    <property type="match status" value="2"/>
</dbReference>
<dbReference type="InterPro" id="IPR018060">
    <property type="entry name" value="HTH_AraC"/>
</dbReference>
<dbReference type="PANTHER" id="PTHR43547">
    <property type="entry name" value="TWO-COMPONENT HISTIDINE KINASE"/>
    <property type="match status" value="1"/>
</dbReference>
<dbReference type="InterPro" id="IPR005467">
    <property type="entry name" value="His_kinase_dom"/>
</dbReference>
<protein>
    <recommendedName>
        <fullName evidence="2">histidine kinase</fullName>
        <ecNumber evidence="2">2.7.13.3</ecNumber>
    </recommendedName>
</protein>
<feature type="domain" description="Histidine kinase" evidence="8">
    <location>
        <begin position="816"/>
        <end position="1031"/>
    </location>
</feature>
<dbReference type="InterPro" id="IPR011123">
    <property type="entry name" value="Y_Y_Y"/>
</dbReference>
<dbReference type="Pfam" id="PF07494">
    <property type="entry name" value="Reg_prop"/>
    <property type="match status" value="2"/>
</dbReference>
<dbReference type="Pfam" id="PF00512">
    <property type="entry name" value="HisKA"/>
    <property type="match status" value="1"/>
</dbReference>
<dbReference type="Proteomes" id="UP000237608">
    <property type="component" value="Unassembled WGS sequence"/>
</dbReference>
<dbReference type="Gene3D" id="2.60.40.10">
    <property type="entry name" value="Immunoglobulins"/>
    <property type="match status" value="1"/>
</dbReference>
<dbReference type="InterPro" id="IPR001789">
    <property type="entry name" value="Sig_transdc_resp-reg_receiver"/>
</dbReference>
<feature type="chain" id="PRO_5015580399" description="histidine kinase" evidence="6">
    <location>
        <begin position="21"/>
        <end position="1324"/>
    </location>
</feature>
<dbReference type="Gene3D" id="3.30.565.10">
    <property type="entry name" value="Histidine kinase-like ATPase, C-terminal domain"/>
    <property type="match status" value="1"/>
</dbReference>
<dbReference type="Pfam" id="PF00072">
    <property type="entry name" value="Response_reg"/>
    <property type="match status" value="1"/>
</dbReference>
<keyword evidence="5" id="KW-1133">Transmembrane helix</keyword>
<feature type="transmembrane region" description="Helical" evidence="5">
    <location>
        <begin position="762"/>
        <end position="784"/>
    </location>
</feature>
<evidence type="ECO:0000259" key="8">
    <source>
        <dbReference type="PROSITE" id="PS50109"/>
    </source>
</evidence>
<dbReference type="InterPro" id="IPR003594">
    <property type="entry name" value="HATPase_dom"/>
</dbReference>
<dbReference type="SUPFAM" id="SSF52172">
    <property type="entry name" value="CheY-like"/>
    <property type="match status" value="1"/>
</dbReference>
<evidence type="ECO:0000256" key="3">
    <source>
        <dbReference type="ARBA" id="ARBA00022553"/>
    </source>
</evidence>
<dbReference type="SUPFAM" id="SSF47384">
    <property type="entry name" value="Homodimeric domain of signal transducing histidine kinase"/>
    <property type="match status" value="1"/>
</dbReference>
<dbReference type="EC" id="2.7.13.3" evidence="2"/>
<dbReference type="RefSeq" id="WP_105046825.1">
    <property type="nucleotide sequence ID" value="NZ_CP150662.1"/>
</dbReference>
<dbReference type="PRINTS" id="PR00344">
    <property type="entry name" value="BCTRLSENSOR"/>
</dbReference>
<sequence>MKKQLLFLYLLSFVILSVKSQQLQFNSLTVKDGLSQHDVSSILQDSEGFMWIGTYDGLNRFDGYKVENFFHDDTPSSLSSNRILSLFEDSKKRIWIGTDGYGLNYYSLKKGTITRVPVPNNYEIINHIKQLADGTFLIATTVGLFKITEKENEFSYEIMQSPLTGLNIKQIEILKNGTILFATDKGVWKKQQDTFSLIKGSDYLFFRTIQETKKGEIWVGGTSGLFQIIENTLISKQEIINSNLFSIVEGTNNNLWVGTFDDGLLRINLTNMTVTKIDASNDINQFTLYNNPLNTIFKDASNTLWVSNKNGLLYTNLDAKNFKSLPIQRKGHIRTLFVKDELVYYGFQADKFYSYSFETNSNEMIKLPEKAKPIKVDTLHGIVHLATTNGLYREKTGKINEFESVPIFNEPEKNEDLIITSFCKDMFGNQYFGTFKGLIFKTKNETVWIQEKLEKLEFFRNVRVFSLKVDYQKRCVWVGTISNGLFKINLDKLGKIISVEQFSEQMTGSYKIPNNSVWSFFQAKNGAFYIGTDTGLLVKKSNETQFQPIVADDVKNKKIMGIVEDEFSNLWLSNSQGIIKYSPKTGESRRYNYFDGLLTNTFTEGVAKNSKNELFFSSISGINYFKSGELRNNLFSSKISFTALLINNTKVDVDENLLGSVVLSNTINNATNLVLNHHQNNFTIEFTSTNYANVKVNKYRYKLENYDEKWTVVDNAKRFAGYSNIPSGNYTLLVEATNPDGQWSKKIRTLDIKIKPAPWNTWWAYASYFIIIAGIGVTIFIFWWNREKLRTQIKLSDLKNEQEKEINEMKLIFFTDVAHEFKTPLSLIIGPLKDIIRGDISKEHKEFCYNILSRNTNRMMNLVNQLLDFRKVNSGVNILKVSRNDLCEFIREISKSFHWQAKNNEITFNIISPESYFCHFDRDIVEKVIFNVLSNAFKYTPNKGTIEIEIKPTWREEIEYFIILIKDSGKGISQLDKKKIFQRHFHGKDRSSSGIGLHLASTLIKAHKGEINVLNSSLGGTEFMITLPVSSKSFSEEEFLSKDDIPINLPEDYVPGEIPEIVNDEESVKEKILVVEDDYDLRKYLKYILTNDYLVYEAANGEEGLEIAQKKIPDIIITDVMMPEMNGIDMCKKIKKNTLISHIPVLMLTAKTGDEFYNKGLKVGAWDYIAKPFNSQQLLQKITNIVETRNNFRQHLAKGTSNEIQNHYVSYDQKFVKNAIEIIQKKMAEPNFTVEDLSEELGLSRMQLHRKLKALTGQSATKFINSMKIEKAVKMFDNGCDRVQEAMDSVGINSYAHFISLFKDEKGMTPSKYIEELKKVSEKK</sequence>
<dbReference type="InterPro" id="IPR015943">
    <property type="entry name" value="WD40/YVTN_repeat-like_dom_sf"/>
</dbReference>
<dbReference type="PROSITE" id="PS50109">
    <property type="entry name" value="HIS_KIN"/>
    <property type="match status" value="1"/>
</dbReference>
<feature type="modified residue" description="4-aspartylphosphate" evidence="4">
    <location>
        <position position="1119"/>
    </location>
</feature>
<dbReference type="Pfam" id="PF02518">
    <property type="entry name" value="HATPase_c"/>
    <property type="match status" value="1"/>
</dbReference>
<dbReference type="Pfam" id="PF12833">
    <property type="entry name" value="HTH_18"/>
    <property type="match status" value="1"/>
</dbReference>
<dbReference type="SUPFAM" id="SSF63829">
    <property type="entry name" value="Calcium-dependent phosphotriesterase"/>
    <property type="match status" value="2"/>
</dbReference>
<evidence type="ECO:0000256" key="1">
    <source>
        <dbReference type="ARBA" id="ARBA00000085"/>
    </source>
</evidence>
<accession>A0A2S7WDH0</accession>
<comment type="catalytic activity">
    <reaction evidence="1">
        <text>ATP + protein L-histidine = ADP + protein N-phospho-L-histidine.</text>
        <dbReference type="EC" id="2.7.13.3"/>
    </reaction>
</comment>
<dbReference type="InterPro" id="IPR013783">
    <property type="entry name" value="Ig-like_fold"/>
</dbReference>